<keyword evidence="2" id="KW-1185">Reference proteome</keyword>
<protein>
    <submittedName>
        <fullName evidence="1">Uncharacterized protein</fullName>
    </submittedName>
</protein>
<dbReference type="EMBL" id="JADQDM010000007">
    <property type="protein sequence ID" value="MBF9222480.1"/>
    <property type="molecule type" value="Genomic_DNA"/>
</dbReference>
<sequence>MKTPVEEYKEPRDSKQMLQSLILVKTALRRLPLPGKAYAPLVGLILELNWSEKPPTANALQKQLKIDGKLYRRWLDALFTDFLALIEADTDALQFTDVEHVFFVDGWFENIEFRCRLAVTPRFGESIELPFLEAATGSTAFYVNRITHEYQQGKTVITLSLRAGRFNSYLHQMGQRARYDDKFERKAWGMSDTELTEYYRAMYPDSPAPTLAPGGPGAKRAGGW</sequence>
<evidence type="ECO:0000313" key="2">
    <source>
        <dbReference type="Proteomes" id="UP000618931"/>
    </source>
</evidence>
<reference evidence="1 2" key="1">
    <citation type="submission" date="2020-11" db="EMBL/GenBank/DDBJ databases">
        <authorList>
            <person name="Kim M.K."/>
        </authorList>
    </citation>
    <scope>NUCLEOTIDE SEQUENCE [LARGE SCALE GENOMIC DNA]</scope>
    <source>
        <strain evidence="1 2">BT662</strain>
    </source>
</reference>
<gene>
    <name evidence="1" type="ORF">I2H31_15360</name>
</gene>
<name>A0ABS0I6A9_9BACT</name>
<dbReference type="Proteomes" id="UP000618931">
    <property type="component" value="Unassembled WGS sequence"/>
</dbReference>
<comment type="caution">
    <text evidence="1">The sequence shown here is derived from an EMBL/GenBank/DDBJ whole genome shotgun (WGS) entry which is preliminary data.</text>
</comment>
<evidence type="ECO:0000313" key="1">
    <source>
        <dbReference type="EMBL" id="MBF9222480.1"/>
    </source>
</evidence>
<organism evidence="1 2">
    <name type="scientific">Hymenobacter ruricola</name>
    <dbReference type="NCBI Taxonomy" id="2791023"/>
    <lineage>
        <taxon>Bacteria</taxon>
        <taxon>Pseudomonadati</taxon>
        <taxon>Bacteroidota</taxon>
        <taxon>Cytophagia</taxon>
        <taxon>Cytophagales</taxon>
        <taxon>Hymenobacteraceae</taxon>
        <taxon>Hymenobacter</taxon>
    </lineage>
</organism>
<dbReference type="RefSeq" id="WP_196293921.1">
    <property type="nucleotide sequence ID" value="NZ_JADQDM010000007.1"/>
</dbReference>
<accession>A0ABS0I6A9</accession>
<proteinExistence type="predicted"/>